<dbReference type="InParanoid" id="D8TH99"/>
<proteinExistence type="predicted"/>
<accession>D8TH99</accession>
<name>D8TH99_VOLCA</name>
<dbReference type="RefSeq" id="XP_002945678.1">
    <property type="nucleotide sequence ID" value="XM_002945632.1"/>
</dbReference>
<dbReference type="EMBL" id="GL378323">
    <property type="protein sequence ID" value="EFJ52673.1"/>
    <property type="molecule type" value="Genomic_DNA"/>
</dbReference>
<protein>
    <recommendedName>
        <fullName evidence="3">Protein kinase domain-containing protein</fullName>
    </recommendedName>
</protein>
<organism evidence="2">
    <name type="scientific">Volvox carteri f. nagariensis</name>
    <dbReference type="NCBI Taxonomy" id="3068"/>
    <lineage>
        <taxon>Eukaryota</taxon>
        <taxon>Viridiplantae</taxon>
        <taxon>Chlorophyta</taxon>
        <taxon>core chlorophytes</taxon>
        <taxon>Chlorophyceae</taxon>
        <taxon>CS clade</taxon>
        <taxon>Chlamydomonadales</taxon>
        <taxon>Volvocaceae</taxon>
        <taxon>Volvox</taxon>
    </lineage>
</organism>
<dbReference type="SUPFAM" id="SSF56112">
    <property type="entry name" value="Protein kinase-like (PK-like)"/>
    <property type="match status" value="1"/>
</dbReference>
<dbReference type="InterPro" id="IPR011009">
    <property type="entry name" value="Kinase-like_dom_sf"/>
</dbReference>
<evidence type="ECO:0000313" key="2">
    <source>
        <dbReference type="Proteomes" id="UP000001058"/>
    </source>
</evidence>
<dbReference type="OrthoDB" id="1668230at2759"/>
<evidence type="ECO:0008006" key="3">
    <source>
        <dbReference type="Google" id="ProtNLM"/>
    </source>
</evidence>
<dbReference type="Gene3D" id="1.10.510.10">
    <property type="entry name" value="Transferase(Phosphotransferase) domain 1"/>
    <property type="match status" value="1"/>
</dbReference>
<dbReference type="AlphaFoldDB" id="D8TH99"/>
<evidence type="ECO:0000313" key="1">
    <source>
        <dbReference type="EMBL" id="EFJ52673.1"/>
    </source>
</evidence>
<sequence length="465" mass="50670">MTGNPPHDHIHDQVVPREHFCSLDVIVPVASLVHKTKHGVDLLATPQEAGCIHGAGHMLQHGGVQGHQHRALDTHAGLTEGDDVPGAAPGQLHRTHNASDCGFQQVSDHFVLMLHVRRVQCELGQQWFDVVLKHHEQHRPAAWAYCCCKVMPRQNGTTTAAARHRRMAAVARRTQQDPAPSAVPASPLGAQAMIVGRASSGVPHADHLDLVEFFTPQLPFTDNKLLQQLYHSITASPHSITKVLFKEHNSLVFNSPYSSGMPARVVLLMAFQDHVKPLLAKFTLDPADVEHKHKVIRDLLEAAVTGIHVPRPMNAACLLRCGQQIHTTLGLVHQAGNGHNDIKAAKVFLNSQGDCILGDFGSACRLGVVPRESTTTHWLVDIHMTCTAADFFLLAVTLLEHVGVHDLHEFPTTVGLRLAAEQLEGASAEHPMLDTCGLVKSDASRSAKMRRPGLREALATASNMR</sequence>
<reference evidence="1 2" key="1">
    <citation type="journal article" date="2010" name="Science">
        <title>Genomic analysis of organismal complexity in the multicellular green alga Volvox carteri.</title>
        <authorList>
            <person name="Prochnik S.E."/>
            <person name="Umen J."/>
            <person name="Nedelcu A.M."/>
            <person name="Hallmann A."/>
            <person name="Miller S.M."/>
            <person name="Nishii I."/>
            <person name="Ferris P."/>
            <person name="Kuo A."/>
            <person name="Mitros T."/>
            <person name="Fritz-Laylin L.K."/>
            <person name="Hellsten U."/>
            <person name="Chapman J."/>
            <person name="Simakov O."/>
            <person name="Rensing S.A."/>
            <person name="Terry A."/>
            <person name="Pangilinan J."/>
            <person name="Kapitonov V."/>
            <person name="Jurka J."/>
            <person name="Salamov A."/>
            <person name="Shapiro H."/>
            <person name="Schmutz J."/>
            <person name="Grimwood J."/>
            <person name="Lindquist E."/>
            <person name="Lucas S."/>
            <person name="Grigoriev I.V."/>
            <person name="Schmitt R."/>
            <person name="Kirk D."/>
            <person name="Rokhsar D.S."/>
        </authorList>
    </citation>
    <scope>NUCLEOTIDE SEQUENCE [LARGE SCALE GENOMIC DNA]</scope>
    <source>
        <strain evidence="2">f. Nagariensis / Eve</strain>
    </source>
</reference>
<keyword evidence="2" id="KW-1185">Reference proteome</keyword>
<dbReference type="KEGG" id="vcn:VOLCADRAFT_85892"/>
<dbReference type="GeneID" id="9621433"/>
<gene>
    <name evidence="1" type="ORF">VOLCADRAFT_85892</name>
</gene>
<dbReference type="Proteomes" id="UP000001058">
    <property type="component" value="Unassembled WGS sequence"/>
</dbReference>